<feature type="non-terminal residue" evidence="4">
    <location>
        <position position="1"/>
    </location>
</feature>
<dbReference type="OrthoDB" id="3562068at2759"/>
<dbReference type="EMBL" id="LAVV01008426">
    <property type="protein sequence ID" value="KNZ52834.1"/>
    <property type="molecule type" value="Genomic_DNA"/>
</dbReference>
<dbReference type="GO" id="GO:0003676">
    <property type="term" value="F:nucleic acid binding"/>
    <property type="evidence" value="ECO:0007669"/>
    <property type="project" value="InterPro"/>
</dbReference>
<dbReference type="SUPFAM" id="SSF53098">
    <property type="entry name" value="Ribonuclease H-like"/>
    <property type="match status" value="1"/>
</dbReference>
<dbReference type="AlphaFoldDB" id="A0A0L6UWH1"/>
<keyword evidence="5" id="KW-1185">Reference proteome</keyword>
<name>A0A0L6UWH1_9BASI</name>
<keyword evidence="1" id="KW-0479">Metal-binding</keyword>
<dbReference type="Gene3D" id="3.30.420.10">
    <property type="entry name" value="Ribonuclease H-like superfamily/Ribonuclease H"/>
    <property type="match status" value="1"/>
</dbReference>
<sequence length="418" mass="47019">SLGHVSYHQIRKRLGIPLKNFDSCTACALTKIIQASFHTRHSQASKPFEEIHLDLVGPIHPLSCEGHKYFIKVVDSSTRVCSALPIKHKNEVPATLIQAISLEAKRIGYYPTFLHFSDPPLTDSDNLDLIISEDKEGSTFWTFKTKPATISLKERKKDCLFIQGFIQIPGQHFEDTFSPTGNAFLFAPLKEILFIKTPEGSKRTAPYLCLRKSLYGLKQAPANWYEALTQWFNDIGFVQSTEDHFDDLIVIGDVDNFQIKFLKIFPNSSAHDPDTLLGIDLTQDTDSIFISQQKLIVKGLEIAGIKECILAKTPLSVVIQLKDTTDQGKADFEKLEINYQSHTSIFNYLACRTCPDIAPALSILSSYNHSPGITDHWKQGIHCWRYLAGTIDLKLTLRPESTDSLDTLQRFTNAGESL</sequence>
<keyword evidence="2" id="KW-0378">Hydrolase</keyword>
<dbReference type="PANTHER" id="PTHR42648">
    <property type="entry name" value="TRANSPOSASE, PUTATIVE-RELATED"/>
    <property type="match status" value="1"/>
</dbReference>
<gene>
    <name evidence="4" type="ORF">VP01_3431g1</name>
</gene>
<evidence type="ECO:0000259" key="3">
    <source>
        <dbReference type="Pfam" id="PF07727"/>
    </source>
</evidence>
<reference evidence="4 5" key="1">
    <citation type="submission" date="2015-08" db="EMBL/GenBank/DDBJ databases">
        <title>Next Generation Sequencing and Analysis of the Genome of Puccinia sorghi L Schw, the Causal Agent of Maize Common Rust.</title>
        <authorList>
            <person name="Rochi L."/>
            <person name="Burguener G."/>
            <person name="Darino M."/>
            <person name="Turjanski A."/>
            <person name="Kreff E."/>
            <person name="Dieguez M.J."/>
            <person name="Sacco F."/>
        </authorList>
    </citation>
    <scope>NUCLEOTIDE SEQUENCE [LARGE SCALE GENOMIC DNA]</scope>
    <source>
        <strain evidence="4 5">RO10H11247</strain>
    </source>
</reference>
<dbReference type="GO" id="GO:0016787">
    <property type="term" value="F:hydrolase activity"/>
    <property type="evidence" value="ECO:0007669"/>
    <property type="project" value="UniProtKB-KW"/>
</dbReference>
<accession>A0A0L6UWH1</accession>
<dbReference type="InterPro" id="IPR036397">
    <property type="entry name" value="RNaseH_sf"/>
</dbReference>
<dbReference type="Pfam" id="PF07727">
    <property type="entry name" value="RVT_2"/>
    <property type="match status" value="1"/>
</dbReference>
<dbReference type="PANTHER" id="PTHR42648:SF28">
    <property type="entry name" value="TRANSPOSON-ENCODED PROTEIN WITH RIBONUCLEASE H-LIKE AND RETROVIRUS ZINC FINGER-LIKE DOMAINS"/>
    <property type="match status" value="1"/>
</dbReference>
<dbReference type="GO" id="GO:0046872">
    <property type="term" value="F:metal ion binding"/>
    <property type="evidence" value="ECO:0007669"/>
    <property type="project" value="UniProtKB-KW"/>
</dbReference>
<dbReference type="InterPro" id="IPR013103">
    <property type="entry name" value="RVT_2"/>
</dbReference>
<proteinExistence type="predicted"/>
<comment type="caution">
    <text evidence="4">The sequence shown here is derived from an EMBL/GenBank/DDBJ whole genome shotgun (WGS) entry which is preliminary data.</text>
</comment>
<dbReference type="InterPro" id="IPR039537">
    <property type="entry name" value="Retrotran_Ty1/copia-like"/>
</dbReference>
<feature type="domain" description="Reverse transcriptase Ty1/copia-type" evidence="3">
    <location>
        <begin position="182"/>
        <end position="315"/>
    </location>
</feature>
<evidence type="ECO:0000313" key="4">
    <source>
        <dbReference type="EMBL" id="KNZ52834.1"/>
    </source>
</evidence>
<dbReference type="STRING" id="27349.A0A0L6UWH1"/>
<dbReference type="InterPro" id="IPR012337">
    <property type="entry name" value="RNaseH-like_sf"/>
</dbReference>
<dbReference type="VEuPathDB" id="FungiDB:VP01_3431g1"/>
<evidence type="ECO:0000256" key="2">
    <source>
        <dbReference type="ARBA" id="ARBA00022801"/>
    </source>
</evidence>
<evidence type="ECO:0000256" key="1">
    <source>
        <dbReference type="ARBA" id="ARBA00022723"/>
    </source>
</evidence>
<evidence type="ECO:0000313" key="5">
    <source>
        <dbReference type="Proteomes" id="UP000037035"/>
    </source>
</evidence>
<protein>
    <recommendedName>
        <fullName evidence="3">Reverse transcriptase Ty1/copia-type domain-containing protein</fullName>
    </recommendedName>
</protein>
<dbReference type="Proteomes" id="UP000037035">
    <property type="component" value="Unassembled WGS sequence"/>
</dbReference>
<organism evidence="4 5">
    <name type="scientific">Puccinia sorghi</name>
    <dbReference type="NCBI Taxonomy" id="27349"/>
    <lineage>
        <taxon>Eukaryota</taxon>
        <taxon>Fungi</taxon>
        <taxon>Dikarya</taxon>
        <taxon>Basidiomycota</taxon>
        <taxon>Pucciniomycotina</taxon>
        <taxon>Pucciniomycetes</taxon>
        <taxon>Pucciniales</taxon>
        <taxon>Pucciniaceae</taxon>
        <taxon>Puccinia</taxon>
    </lineage>
</organism>